<keyword evidence="1" id="KW-0472">Membrane</keyword>
<evidence type="ECO:0008006" key="4">
    <source>
        <dbReference type="Google" id="ProtNLM"/>
    </source>
</evidence>
<dbReference type="AlphaFoldDB" id="A0A8J3AE26"/>
<accession>A0A8J3AE26</accession>
<dbReference type="EMBL" id="BMDH01000001">
    <property type="protein sequence ID" value="GGI12598.1"/>
    <property type="molecule type" value="Genomic_DNA"/>
</dbReference>
<sequence>MVEQLTQHADGQQRQSQGSVIVRRVLRTIGSALAVACIGAAAHRTGAQYNFPYGLALSLLLVAGSTYAARRRGGALHVGLHLLCSTIVTGVISQTATHTRALIILGFADTSYPYWTQRVGIWWMLGMVVVQIIILVLPSRWVVDDNSQTTNHKHNR</sequence>
<reference evidence="2" key="1">
    <citation type="journal article" date="2014" name="Int. J. Syst. Evol. Microbiol.">
        <title>Complete genome sequence of Corynebacterium casei LMG S-19264T (=DSM 44701T), isolated from a smear-ripened cheese.</title>
        <authorList>
            <consortium name="US DOE Joint Genome Institute (JGI-PGF)"/>
            <person name="Walter F."/>
            <person name="Albersmeier A."/>
            <person name="Kalinowski J."/>
            <person name="Ruckert C."/>
        </authorList>
    </citation>
    <scope>NUCLEOTIDE SEQUENCE</scope>
    <source>
        <strain evidence="2">CCM 8606</strain>
    </source>
</reference>
<feature type="transmembrane region" description="Helical" evidence="1">
    <location>
        <begin position="120"/>
        <end position="143"/>
    </location>
</feature>
<organism evidence="2 3">
    <name type="scientific">Galliscardovia ingluviei</name>
    <dbReference type="NCBI Taxonomy" id="1769422"/>
    <lineage>
        <taxon>Bacteria</taxon>
        <taxon>Bacillati</taxon>
        <taxon>Actinomycetota</taxon>
        <taxon>Actinomycetes</taxon>
        <taxon>Bifidobacteriales</taxon>
        <taxon>Bifidobacteriaceae</taxon>
        <taxon>Galliscardovia</taxon>
    </lineage>
</organism>
<evidence type="ECO:0000256" key="1">
    <source>
        <dbReference type="SAM" id="Phobius"/>
    </source>
</evidence>
<feature type="transmembrane region" description="Helical" evidence="1">
    <location>
        <begin position="80"/>
        <end position="108"/>
    </location>
</feature>
<dbReference type="Proteomes" id="UP000619536">
    <property type="component" value="Unassembled WGS sequence"/>
</dbReference>
<feature type="transmembrane region" description="Helical" evidence="1">
    <location>
        <begin position="49"/>
        <end position="68"/>
    </location>
</feature>
<evidence type="ECO:0000313" key="3">
    <source>
        <dbReference type="Proteomes" id="UP000619536"/>
    </source>
</evidence>
<feature type="transmembrane region" description="Helical" evidence="1">
    <location>
        <begin position="25"/>
        <end position="43"/>
    </location>
</feature>
<reference evidence="2" key="2">
    <citation type="submission" date="2020-09" db="EMBL/GenBank/DDBJ databases">
        <authorList>
            <person name="Sun Q."/>
            <person name="Sedlacek I."/>
        </authorList>
    </citation>
    <scope>NUCLEOTIDE SEQUENCE</scope>
    <source>
        <strain evidence="2">CCM 8606</strain>
    </source>
</reference>
<keyword evidence="3" id="KW-1185">Reference proteome</keyword>
<keyword evidence="1" id="KW-1133">Transmembrane helix</keyword>
<proteinExistence type="predicted"/>
<evidence type="ECO:0000313" key="2">
    <source>
        <dbReference type="EMBL" id="GGI12598.1"/>
    </source>
</evidence>
<gene>
    <name evidence="2" type="ORF">GCM10007377_01760</name>
</gene>
<keyword evidence="1" id="KW-0812">Transmembrane</keyword>
<comment type="caution">
    <text evidence="2">The sequence shown here is derived from an EMBL/GenBank/DDBJ whole genome shotgun (WGS) entry which is preliminary data.</text>
</comment>
<protein>
    <recommendedName>
        <fullName evidence="4">Alcohol dehydrogenase</fullName>
    </recommendedName>
</protein>
<name>A0A8J3AE26_9BIFI</name>
<dbReference type="RefSeq" id="WP_188354376.1">
    <property type="nucleotide sequence ID" value="NZ_BMDH01000001.1"/>
</dbReference>